<evidence type="ECO:0000313" key="3">
    <source>
        <dbReference type="Proteomes" id="UP000000496"/>
    </source>
</evidence>
<reference evidence="2 3" key="2">
    <citation type="journal article" date="2011" name="Mol. Biol. Evol.">
        <title>Unity in variety--the pan-genome of the Chlamydiae.</title>
        <authorList>
            <person name="Collingro A."/>
            <person name="Tischler P."/>
            <person name="Weinmaier T."/>
            <person name="Penz T."/>
            <person name="Heinz E."/>
            <person name="Brunham R.C."/>
            <person name="Read T.D."/>
            <person name="Bavoil P.M."/>
            <person name="Sachse K."/>
            <person name="Kahane S."/>
            <person name="Friedman M.G."/>
            <person name="Rattei T."/>
            <person name="Myers G.S."/>
            <person name="Horn M."/>
        </authorList>
    </citation>
    <scope>NUCLEOTIDE SEQUENCE [LARGE SCALE GENOMIC DNA]</scope>
    <source>
        <strain evidence="3">ATCC VR-1471 / Z</strain>
    </source>
</reference>
<feature type="region of interest" description="Disordered" evidence="1">
    <location>
        <begin position="1"/>
        <end position="24"/>
    </location>
</feature>
<accession>F8L702</accession>
<gene>
    <name evidence="2" type="ordered locus">SNE_A06390</name>
</gene>
<proteinExistence type="predicted"/>
<evidence type="ECO:0000256" key="1">
    <source>
        <dbReference type="SAM" id="MobiDB-lite"/>
    </source>
</evidence>
<dbReference type="HOGENOM" id="CLU_2131858_0_0_0"/>
<dbReference type="Proteomes" id="UP000000496">
    <property type="component" value="Chromosome gsn.131"/>
</dbReference>
<sequence length="113" mass="12758">MQDVSSVGGTGGQKPLTPEQTQHLQEDYQKSFDLFENALKEYSKPNVEYHKKEQLKKVMDEALDVMNKTAHAALQEGKLTQEKALANDYQAYMKDPTDANQQKLLADLEALKS</sequence>
<name>F8L702_SIMNZ</name>
<dbReference type="EMBL" id="FR872582">
    <property type="protein sequence ID" value="CCB88516.1"/>
    <property type="molecule type" value="Genomic_DNA"/>
</dbReference>
<evidence type="ECO:0000313" key="2">
    <source>
        <dbReference type="EMBL" id="CCB88516.1"/>
    </source>
</evidence>
<keyword evidence="3" id="KW-1185">Reference proteome</keyword>
<protein>
    <submittedName>
        <fullName evidence="2">Uncharacterized protein</fullName>
    </submittedName>
</protein>
<dbReference type="RefSeq" id="WP_013942983.1">
    <property type="nucleotide sequence ID" value="NC_015713.1"/>
</dbReference>
<organism evidence="2 3">
    <name type="scientific">Simkania negevensis (strain ATCC VR-1471 / DSM 27360 / Z)</name>
    <dbReference type="NCBI Taxonomy" id="331113"/>
    <lineage>
        <taxon>Bacteria</taxon>
        <taxon>Pseudomonadati</taxon>
        <taxon>Chlamydiota</taxon>
        <taxon>Chlamydiia</taxon>
        <taxon>Parachlamydiales</taxon>
        <taxon>Simkaniaceae</taxon>
        <taxon>Simkania</taxon>
    </lineage>
</organism>
<dbReference type="KEGG" id="sng:SNE_A06390"/>
<dbReference type="STRING" id="331113.SNE_A06390"/>
<dbReference type="AlphaFoldDB" id="F8L702"/>
<reference key="1">
    <citation type="journal article" date="2011" name="Mol. Biol. Evol.">
        <title>Unity in variety -- the pan-genome of the Chlamydiae.</title>
        <authorList>
            <person name="Collingro A."/>
            <person name="Tischler P."/>
            <person name="Weinmaier T."/>
            <person name="Penz T."/>
            <person name="Heinz E."/>
            <person name="Brunham R.C."/>
            <person name="Read T.D."/>
            <person name="Bavoil P.M."/>
            <person name="Sachse K."/>
            <person name="Kahane S."/>
            <person name="Friedman M.G."/>
            <person name="Rattei T."/>
            <person name="Myers G.S.A."/>
            <person name="Horn M."/>
        </authorList>
    </citation>
    <scope>NUCLEOTIDE SEQUENCE</scope>
    <source>
        <strain>Z</strain>
    </source>
</reference>